<accession>A0A6V7V5F2</accession>
<feature type="region of interest" description="Disordered" evidence="1">
    <location>
        <begin position="15"/>
        <end position="92"/>
    </location>
</feature>
<evidence type="ECO:0000313" key="3">
    <source>
        <dbReference type="Proteomes" id="UP000580250"/>
    </source>
</evidence>
<feature type="compositionally biased region" description="Polar residues" evidence="1">
    <location>
        <begin position="53"/>
        <end position="92"/>
    </location>
</feature>
<reference evidence="2 3" key="1">
    <citation type="submission" date="2020-08" db="EMBL/GenBank/DDBJ databases">
        <authorList>
            <person name="Koutsovoulos G."/>
            <person name="Danchin GJ E."/>
        </authorList>
    </citation>
    <scope>NUCLEOTIDE SEQUENCE [LARGE SCALE GENOMIC DNA]</scope>
</reference>
<proteinExistence type="predicted"/>
<evidence type="ECO:0000256" key="1">
    <source>
        <dbReference type="SAM" id="MobiDB-lite"/>
    </source>
</evidence>
<comment type="caution">
    <text evidence="2">The sequence shown here is derived from an EMBL/GenBank/DDBJ whole genome shotgun (WGS) entry which is preliminary data.</text>
</comment>
<dbReference type="AlphaFoldDB" id="A0A6V7V5F2"/>
<organism evidence="2 3">
    <name type="scientific">Meloidogyne enterolobii</name>
    <name type="common">Root-knot nematode worm</name>
    <name type="synonym">Meloidogyne mayaguensis</name>
    <dbReference type="NCBI Taxonomy" id="390850"/>
    <lineage>
        <taxon>Eukaryota</taxon>
        <taxon>Metazoa</taxon>
        <taxon>Ecdysozoa</taxon>
        <taxon>Nematoda</taxon>
        <taxon>Chromadorea</taxon>
        <taxon>Rhabditida</taxon>
        <taxon>Tylenchina</taxon>
        <taxon>Tylenchomorpha</taxon>
        <taxon>Tylenchoidea</taxon>
        <taxon>Meloidogynidae</taxon>
        <taxon>Meloidogyninae</taxon>
        <taxon>Meloidogyne</taxon>
    </lineage>
</organism>
<evidence type="ECO:0000313" key="2">
    <source>
        <dbReference type="EMBL" id="CAD2170169.1"/>
    </source>
</evidence>
<sequence length="92" mass="9982">MFVFVSIYFVNTSSNSKSTITSHHTNDYSSRNGNSHSTRTGVSGVAGSDSERSVNQPGNNHHQSPEVSSRNGNYRSQGSDSTRSVNQQGLNF</sequence>
<dbReference type="Proteomes" id="UP000580250">
    <property type="component" value="Unassembled WGS sequence"/>
</dbReference>
<protein>
    <submittedName>
        <fullName evidence="2">Uncharacterized protein</fullName>
    </submittedName>
</protein>
<feature type="compositionally biased region" description="Polar residues" evidence="1">
    <location>
        <begin position="27"/>
        <end position="41"/>
    </location>
</feature>
<dbReference type="EMBL" id="CAJEWN010000164">
    <property type="protein sequence ID" value="CAD2170169.1"/>
    <property type="molecule type" value="Genomic_DNA"/>
</dbReference>
<gene>
    <name evidence="2" type="ORF">MENT_LOCUS21551</name>
</gene>
<name>A0A6V7V5F2_MELEN</name>